<evidence type="ECO:0000256" key="2">
    <source>
        <dbReference type="ARBA" id="ARBA00012729"/>
    </source>
</evidence>
<dbReference type="CDD" id="cd11618">
    <property type="entry name" value="ChtBD1_1"/>
    <property type="match status" value="1"/>
</dbReference>
<keyword evidence="7 10" id="KW-0326">Glycosidase</keyword>
<dbReference type="InterPro" id="IPR001579">
    <property type="entry name" value="Glyco_hydro_18_chit_AS"/>
</dbReference>
<sequence length="449" mass="48275">MKFPVTSSLLGLSALHLAAAKYTMYIDQYHLTDLPPKDVAAGIDTVIMAFANSSLFLTAAGNYTPFEPVSTMRARLDADAKVLFAIGGWADTAGFSEGAKTEASRKEYAKNVANTIIRLGFDGVDIDWEYPGGNGADYIQIPNANKTDEIKTYPLLLAAIREAIGDDKELSIAVPGRLQDMIAFTPEQAPSIWEPCDYVNIMTYDLMNRRDNVTFHHTDIKGSLATIDHYLGALGLPSSKAVLGIAFYAKWFTTDSASPCETGLGCKTVLLEDATGADTGKSGAITFEKANYAPVPTNLTDSPDGSCGAAVGYKCLEGYCCSAYGFCGDTAAHCGINCMSGYGKCGSASIGDIFKTAMANGIHDMVAGAMYYYDKANNIFLTWDTAELITQKFDVIIKARNLAGIMAWSGGEDSYDWSRIRAMQAGAETLCDGDDKPSYLPSYPTTKTY</sequence>
<dbReference type="Gene3D" id="3.20.20.80">
    <property type="entry name" value="Glycosidases"/>
    <property type="match status" value="1"/>
</dbReference>
<dbReference type="STRING" id="503106.A0A218Z0U6"/>
<keyword evidence="8" id="KW-0624">Polysaccharide degradation</keyword>
<dbReference type="Pfam" id="PF00187">
    <property type="entry name" value="Chitin_bind_1"/>
    <property type="match status" value="1"/>
</dbReference>
<evidence type="ECO:0000256" key="6">
    <source>
        <dbReference type="ARBA" id="ARBA00023277"/>
    </source>
</evidence>
<comment type="caution">
    <text evidence="15">The sequence shown here is derived from an EMBL/GenBank/DDBJ whole genome shotgun (WGS) entry which is preliminary data.</text>
</comment>
<evidence type="ECO:0000256" key="11">
    <source>
        <dbReference type="RuleBase" id="RU004453"/>
    </source>
</evidence>
<keyword evidence="12" id="KW-0732">Signal</keyword>
<feature type="domain" description="GH18" evidence="14">
    <location>
        <begin position="16"/>
        <end position="430"/>
    </location>
</feature>
<name>A0A218Z0U6_9HELO</name>
<dbReference type="OrthoDB" id="73875at2759"/>
<dbReference type="Pfam" id="PF00704">
    <property type="entry name" value="Glyco_hydro_18"/>
    <property type="match status" value="1"/>
</dbReference>
<dbReference type="GO" id="GO:0005576">
    <property type="term" value="C:extracellular region"/>
    <property type="evidence" value="ECO:0007669"/>
    <property type="project" value="TreeGrafter"/>
</dbReference>
<evidence type="ECO:0000256" key="12">
    <source>
        <dbReference type="SAM" id="SignalP"/>
    </source>
</evidence>
<dbReference type="PANTHER" id="PTHR11177">
    <property type="entry name" value="CHITINASE"/>
    <property type="match status" value="1"/>
</dbReference>
<dbReference type="InterPro" id="IPR001002">
    <property type="entry name" value="Chitin-bd_1"/>
</dbReference>
<dbReference type="EMBL" id="MZNU01000261">
    <property type="protein sequence ID" value="OWP01691.1"/>
    <property type="molecule type" value="Genomic_DNA"/>
</dbReference>
<keyword evidence="16" id="KW-1185">Reference proteome</keyword>
<dbReference type="InterPro" id="IPR050314">
    <property type="entry name" value="Glycosyl_Hydrlase_18"/>
</dbReference>
<evidence type="ECO:0000259" key="13">
    <source>
        <dbReference type="PROSITE" id="PS50941"/>
    </source>
</evidence>
<evidence type="ECO:0000256" key="10">
    <source>
        <dbReference type="RuleBase" id="RU000489"/>
    </source>
</evidence>
<dbReference type="GO" id="GO:0008843">
    <property type="term" value="F:endochitinase activity"/>
    <property type="evidence" value="ECO:0007669"/>
    <property type="project" value="UniProtKB-EC"/>
</dbReference>
<evidence type="ECO:0000313" key="15">
    <source>
        <dbReference type="EMBL" id="OWP01691.1"/>
    </source>
</evidence>
<keyword evidence="4 10" id="KW-0378">Hydrolase</keyword>
<keyword evidence="9" id="KW-1015">Disulfide bond</keyword>
<feature type="chain" id="PRO_5013143711" description="chitinase" evidence="12">
    <location>
        <begin position="21"/>
        <end position="449"/>
    </location>
</feature>
<evidence type="ECO:0000256" key="9">
    <source>
        <dbReference type="PROSITE-ProRule" id="PRU00261"/>
    </source>
</evidence>
<gene>
    <name evidence="15" type="ORF">B2J93_2404</name>
</gene>
<evidence type="ECO:0000259" key="14">
    <source>
        <dbReference type="PROSITE" id="PS51910"/>
    </source>
</evidence>
<dbReference type="GO" id="GO:0006032">
    <property type="term" value="P:chitin catabolic process"/>
    <property type="evidence" value="ECO:0007669"/>
    <property type="project" value="UniProtKB-KW"/>
</dbReference>
<protein>
    <recommendedName>
        <fullName evidence="2">chitinase</fullName>
        <ecNumber evidence="2">3.2.1.14</ecNumber>
    </recommendedName>
</protein>
<dbReference type="InterPro" id="IPR001223">
    <property type="entry name" value="Glyco_hydro18_cat"/>
</dbReference>
<accession>A0A218Z0U6</accession>
<keyword evidence="6" id="KW-0119">Carbohydrate metabolism</keyword>
<dbReference type="PANTHER" id="PTHR11177:SF337">
    <property type="entry name" value="CHITINASE"/>
    <property type="match status" value="1"/>
</dbReference>
<dbReference type="PROSITE" id="PS51910">
    <property type="entry name" value="GH18_2"/>
    <property type="match status" value="1"/>
</dbReference>
<dbReference type="InterPro" id="IPR017853">
    <property type="entry name" value="GH"/>
</dbReference>
<dbReference type="InterPro" id="IPR036861">
    <property type="entry name" value="Endochitinase-like_sf"/>
</dbReference>
<evidence type="ECO:0000313" key="16">
    <source>
        <dbReference type="Proteomes" id="UP000242519"/>
    </source>
</evidence>
<feature type="domain" description="Chitin-binding type-1" evidence="13">
    <location>
        <begin position="304"/>
        <end position="347"/>
    </location>
</feature>
<dbReference type="InterPro" id="IPR011583">
    <property type="entry name" value="Chitinase_II/V-like_cat"/>
</dbReference>
<keyword evidence="5" id="KW-0146">Chitin degradation</keyword>
<evidence type="ECO:0000256" key="5">
    <source>
        <dbReference type="ARBA" id="ARBA00023024"/>
    </source>
</evidence>
<keyword evidence="3 9" id="KW-0147">Chitin-binding</keyword>
<feature type="disulfide bond" evidence="9">
    <location>
        <begin position="320"/>
        <end position="334"/>
    </location>
</feature>
<evidence type="ECO:0000256" key="8">
    <source>
        <dbReference type="ARBA" id="ARBA00023326"/>
    </source>
</evidence>
<dbReference type="EC" id="3.2.1.14" evidence="2"/>
<dbReference type="SMART" id="SM00270">
    <property type="entry name" value="ChtBD1"/>
    <property type="match status" value="1"/>
</dbReference>
<reference evidence="15 16" key="1">
    <citation type="submission" date="2017-04" db="EMBL/GenBank/DDBJ databases">
        <title>Draft genome sequence of Marssonina coronaria NL1: causal agent of apple blotch.</title>
        <authorList>
            <person name="Cheng Q."/>
        </authorList>
    </citation>
    <scope>NUCLEOTIDE SEQUENCE [LARGE SCALE GENOMIC DNA]</scope>
    <source>
        <strain evidence="15 16">NL1</strain>
    </source>
</reference>
<dbReference type="GO" id="GO:0008061">
    <property type="term" value="F:chitin binding"/>
    <property type="evidence" value="ECO:0007669"/>
    <property type="project" value="UniProtKB-UniRule"/>
</dbReference>
<dbReference type="PROSITE" id="PS01095">
    <property type="entry name" value="GH18_1"/>
    <property type="match status" value="1"/>
</dbReference>
<evidence type="ECO:0000256" key="7">
    <source>
        <dbReference type="ARBA" id="ARBA00023295"/>
    </source>
</evidence>
<dbReference type="SUPFAM" id="SSF51445">
    <property type="entry name" value="(Trans)glycosidases"/>
    <property type="match status" value="1"/>
</dbReference>
<comment type="caution">
    <text evidence="9">Lacks conserved residue(s) required for the propagation of feature annotation.</text>
</comment>
<organism evidence="15 16">
    <name type="scientific">Diplocarpon coronariae</name>
    <dbReference type="NCBI Taxonomy" id="2795749"/>
    <lineage>
        <taxon>Eukaryota</taxon>
        <taxon>Fungi</taxon>
        <taxon>Dikarya</taxon>
        <taxon>Ascomycota</taxon>
        <taxon>Pezizomycotina</taxon>
        <taxon>Leotiomycetes</taxon>
        <taxon>Helotiales</taxon>
        <taxon>Drepanopezizaceae</taxon>
        <taxon>Diplocarpon</taxon>
    </lineage>
</organism>
<dbReference type="Proteomes" id="UP000242519">
    <property type="component" value="Unassembled WGS sequence"/>
</dbReference>
<proteinExistence type="inferred from homology"/>
<dbReference type="SMART" id="SM00636">
    <property type="entry name" value="Glyco_18"/>
    <property type="match status" value="1"/>
</dbReference>
<dbReference type="SUPFAM" id="SSF57016">
    <property type="entry name" value="Plant lectins/antimicrobial peptides"/>
    <property type="match status" value="1"/>
</dbReference>
<evidence type="ECO:0000256" key="4">
    <source>
        <dbReference type="ARBA" id="ARBA00022801"/>
    </source>
</evidence>
<dbReference type="PROSITE" id="PS50941">
    <property type="entry name" value="CHIT_BIND_I_2"/>
    <property type="match status" value="1"/>
</dbReference>
<evidence type="ECO:0000256" key="3">
    <source>
        <dbReference type="ARBA" id="ARBA00022669"/>
    </source>
</evidence>
<comment type="catalytic activity">
    <reaction evidence="1">
        <text>Random endo-hydrolysis of N-acetyl-beta-D-glucosaminide (1-&gt;4)-beta-linkages in chitin and chitodextrins.</text>
        <dbReference type="EC" id="3.2.1.14"/>
    </reaction>
</comment>
<evidence type="ECO:0000256" key="1">
    <source>
        <dbReference type="ARBA" id="ARBA00000822"/>
    </source>
</evidence>
<dbReference type="AlphaFoldDB" id="A0A218Z0U6"/>
<feature type="disulfide bond" evidence="9">
    <location>
        <begin position="315"/>
        <end position="327"/>
    </location>
</feature>
<comment type="similarity">
    <text evidence="11">Belongs to the glycosyl hydrolase 18 family.</text>
</comment>
<feature type="signal peptide" evidence="12">
    <location>
        <begin position="1"/>
        <end position="20"/>
    </location>
</feature>
<dbReference type="Gene3D" id="3.30.60.10">
    <property type="entry name" value="Endochitinase-like"/>
    <property type="match status" value="1"/>
</dbReference>
<dbReference type="GO" id="GO:0000272">
    <property type="term" value="P:polysaccharide catabolic process"/>
    <property type="evidence" value="ECO:0007669"/>
    <property type="project" value="UniProtKB-KW"/>
</dbReference>
<dbReference type="InParanoid" id="A0A218Z0U6"/>